<sequence length="310" mass="34041">MTVIAVAGGAGKLGRAIVNALLAQGKHTVFALSRETSEAKEKEIGTRILAAPYGDVDALTSLLEDNKIELVISTLDLNESQDPELNLIQAADKSAVTRRFIPSSWAMKYTPEVAKIFPPSNAKLAVFKALEATSLEWTAVTNGFFVDYFAAPKVPSYQPPMAIAVDIAHNTAAIPGSGDVPVVFTHTWDIAKFVAALVDAPKWERDSYIIGDRLTWNEFVRLAEEVKGAKFTVTHDDLETLRAGRITELPSHPSVYPGFPKPVLQSFFAAISVLFEEGVFDIRPERTLNDEFPDIKARSVKDLLELAWKE</sequence>
<dbReference type="InterPro" id="IPR036291">
    <property type="entry name" value="NAD(P)-bd_dom_sf"/>
</dbReference>
<evidence type="ECO:0000313" key="5">
    <source>
        <dbReference type="EMBL" id="KAL1838205.1"/>
    </source>
</evidence>
<dbReference type="Gene3D" id="3.40.50.720">
    <property type="entry name" value="NAD(P)-binding Rossmann-like Domain"/>
    <property type="match status" value="1"/>
</dbReference>
<dbReference type="EMBL" id="JAZGSY010000230">
    <property type="protein sequence ID" value="KAL1838205.1"/>
    <property type="molecule type" value="Genomic_DNA"/>
</dbReference>
<comment type="similarity">
    <text evidence="1">Belongs to the NmrA-type oxidoreductase family. Isoflavone reductase subfamily.</text>
</comment>
<dbReference type="SUPFAM" id="SSF51735">
    <property type="entry name" value="NAD(P)-binding Rossmann-fold domains"/>
    <property type="match status" value="1"/>
</dbReference>
<keyword evidence="2" id="KW-0521">NADP</keyword>
<evidence type="ECO:0000256" key="3">
    <source>
        <dbReference type="ARBA" id="ARBA00023002"/>
    </source>
</evidence>
<proteinExistence type="inferred from homology"/>
<keyword evidence="6" id="KW-1185">Reference proteome</keyword>
<protein>
    <recommendedName>
        <fullName evidence="4">NmrA-like domain-containing protein</fullName>
    </recommendedName>
</protein>
<reference evidence="5 6" key="1">
    <citation type="journal article" date="2024" name="Commun. Biol.">
        <title>Comparative genomic analysis of thermophilic fungi reveals convergent evolutionary adaptations and gene losses.</title>
        <authorList>
            <person name="Steindorff A.S."/>
            <person name="Aguilar-Pontes M.V."/>
            <person name="Robinson A.J."/>
            <person name="Andreopoulos B."/>
            <person name="LaButti K."/>
            <person name="Kuo A."/>
            <person name="Mondo S."/>
            <person name="Riley R."/>
            <person name="Otillar R."/>
            <person name="Haridas S."/>
            <person name="Lipzen A."/>
            <person name="Grimwood J."/>
            <person name="Schmutz J."/>
            <person name="Clum A."/>
            <person name="Reid I.D."/>
            <person name="Moisan M.C."/>
            <person name="Butler G."/>
            <person name="Nguyen T.T.M."/>
            <person name="Dewar K."/>
            <person name="Conant G."/>
            <person name="Drula E."/>
            <person name="Henrissat B."/>
            <person name="Hansel C."/>
            <person name="Singer S."/>
            <person name="Hutchinson M.I."/>
            <person name="de Vries R.P."/>
            <person name="Natvig D.O."/>
            <person name="Powell A.J."/>
            <person name="Tsang A."/>
            <person name="Grigoriev I.V."/>
        </authorList>
    </citation>
    <scope>NUCLEOTIDE SEQUENCE [LARGE SCALE GENOMIC DNA]</scope>
    <source>
        <strain evidence="5 6">CBS 620.91</strain>
    </source>
</reference>
<dbReference type="Pfam" id="PF05368">
    <property type="entry name" value="NmrA"/>
    <property type="match status" value="1"/>
</dbReference>
<accession>A0ABR3V8X0</accession>
<evidence type="ECO:0000256" key="2">
    <source>
        <dbReference type="ARBA" id="ARBA00022857"/>
    </source>
</evidence>
<evidence type="ECO:0000313" key="6">
    <source>
        <dbReference type="Proteomes" id="UP001583172"/>
    </source>
</evidence>
<evidence type="ECO:0000256" key="1">
    <source>
        <dbReference type="ARBA" id="ARBA00005725"/>
    </source>
</evidence>
<dbReference type="InterPro" id="IPR008030">
    <property type="entry name" value="NmrA-like"/>
</dbReference>
<dbReference type="PANTHER" id="PTHR47706:SF4">
    <property type="entry name" value="NMRA-LIKE DOMAIN-CONTAINING PROTEIN"/>
    <property type="match status" value="1"/>
</dbReference>
<gene>
    <name evidence="5" type="ORF">VTJ49DRAFT_2932</name>
</gene>
<dbReference type="Gene3D" id="3.90.25.10">
    <property type="entry name" value="UDP-galactose 4-epimerase, domain 1"/>
    <property type="match status" value="1"/>
</dbReference>
<name>A0ABR3V8X0_HUMIN</name>
<dbReference type="Proteomes" id="UP001583172">
    <property type="component" value="Unassembled WGS sequence"/>
</dbReference>
<evidence type="ECO:0000259" key="4">
    <source>
        <dbReference type="Pfam" id="PF05368"/>
    </source>
</evidence>
<dbReference type="PANTHER" id="PTHR47706">
    <property type="entry name" value="NMRA-LIKE FAMILY PROTEIN"/>
    <property type="match status" value="1"/>
</dbReference>
<feature type="domain" description="NmrA-like" evidence="4">
    <location>
        <begin position="3"/>
        <end position="282"/>
    </location>
</feature>
<organism evidence="5 6">
    <name type="scientific">Humicola insolens</name>
    <name type="common">Soft-rot fungus</name>
    <dbReference type="NCBI Taxonomy" id="85995"/>
    <lineage>
        <taxon>Eukaryota</taxon>
        <taxon>Fungi</taxon>
        <taxon>Dikarya</taxon>
        <taxon>Ascomycota</taxon>
        <taxon>Pezizomycotina</taxon>
        <taxon>Sordariomycetes</taxon>
        <taxon>Sordariomycetidae</taxon>
        <taxon>Sordariales</taxon>
        <taxon>Chaetomiaceae</taxon>
        <taxon>Mycothermus</taxon>
    </lineage>
</organism>
<comment type="caution">
    <text evidence="5">The sequence shown here is derived from an EMBL/GenBank/DDBJ whole genome shotgun (WGS) entry which is preliminary data.</text>
</comment>
<keyword evidence="3" id="KW-0560">Oxidoreductase</keyword>
<dbReference type="InterPro" id="IPR051609">
    <property type="entry name" value="NmrA/Isoflavone_reductase-like"/>
</dbReference>